<feature type="compositionally biased region" description="Basic and acidic residues" evidence="1">
    <location>
        <begin position="346"/>
        <end position="365"/>
    </location>
</feature>
<name>A0A6V8QXH7_TRIAP</name>
<evidence type="ECO:0000256" key="2">
    <source>
        <dbReference type="SAM" id="Phobius"/>
    </source>
</evidence>
<feature type="compositionally biased region" description="Basic and acidic residues" evidence="1">
    <location>
        <begin position="300"/>
        <end position="313"/>
    </location>
</feature>
<reference evidence="3 4" key="1">
    <citation type="submission" date="2020-07" db="EMBL/GenBank/DDBJ databases">
        <title>Trichoderma asperellum IC-1 whole genome shotgun sequence.</title>
        <authorList>
            <person name="Kanamasa S."/>
            <person name="Takahashi H."/>
        </authorList>
    </citation>
    <scope>NUCLEOTIDE SEQUENCE [LARGE SCALE GENOMIC DNA]</scope>
    <source>
        <strain evidence="3 4">IC-1</strain>
    </source>
</reference>
<keyword evidence="2" id="KW-0812">Transmembrane</keyword>
<organism evidence="3 4">
    <name type="scientific">Trichoderma asperellum</name>
    <name type="common">Filamentous fungus</name>
    <dbReference type="NCBI Taxonomy" id="101201"/>
    <lineage>
        <taxon>Eukaryota</taxon>
        <taxon>Fungi</taxon>
        <taxon>Dikarya</taxon>
        <taxon>Ascomycota</taxon>
        <taxon>Pezizomycotina</taxon>
        <taxon>Sordariomycetes</taxon>
        <taxon>Hypocreomycetidae</taxon>
        <taxon>Hypocreales</taxon>
        <taxon>Hypocreaceae</taxon>
        <taxon>Trichoderma</taxon>
    </lineage>
</organism>
<feature type="compositionally biased region" description="Acidic residues" evidence="1">
    <location>
        <begin position="370"/>
        <end position="388"/>
    </location>
</feature>
<keyword evidence="2" id="KW-0472">Membrane</keyword>
<feature type="region of interest" description="Disordered" evidence="1">
    <location>
        <begin position="239"/>
        <end position="453"/>
    </location>
</feature>
<feature type="transmembrane region" description="Helical" evidence="2">
    <location>
        <begin position="94"/>
        <end position="119"/>
    </location>
</feature>
<feature type="compositionally biased region" description="Acidic residues" evidence="1">
    <location>
        <begin position="396"/>
        <end position="408"/>
    </location>
</feature>
<feature type="transmembrane region" description="Helical" evidence="2">
    <location>
        <begin position="51"/>
        <end position="74"/>
    </location>
</feature>
<feature type="transmembrane region" description="Helical" evidence="2">
    <location>
        <begin position="21"/>
        <end position="45"/>
    </location>
</feature>
<keyword evidence="2" id="KW-1133">Transmembrane helix</keyword>
<dbReference type="AlphaFoldDB" id="A0A6V8QXH7"/>
<protein>
    <submittedName>
        <fullName evidence="3">Uncharacterized protein</fullName>
    </submittedName>
</protein>
<evidence type="ECO:0000256" key="1">
    <source>
        <dbReference type="SAM" id="MobiDB-lite"/>
    </source>
</evidence>
<dbReference type="OrthoDB" id="4896824at2759"/>
<dbReference type="EMBL" id="BLZH01000007">
    <property type="protein sequence ID" value="GFP56722.1"/>
    <property type="molecule type" value="Genomic_DNA"/>
</dbReference>
<proteinExistence type="predicted"/>
<feature type="compositionally biased region" description="Acidic residues" evidence="1">
    <location>
        <begin position="441"/>
        <end position="453"/>
    </location>
</feature>
<evidence type="ECO:0000313" key="4">
    <source>
        <dbReference type="Proteomes" id="UP000517252"/>
    </source>
</evidence>
<gene>
    <name evidence="3" type="ORF">TASIC1_0007021400</name>
</gene>
<dbReference type="Proteomes" id="UP000517252">
    <property type="component" value="Unassembled WGS sequence"/>
</dbReference>
<sequence>MEFKTIFRLVPYPKDPCLGDIAFYPALWALLFLVCLCTNMAIALWPSVLSYLAFVSAFAPDKNFVVAVVSWLSLLRYWKPWAAATADLRHEVDLAIDFIFLAWFWMGVPVIVMTIWFGLKGVIRLAANEIVRRIHDAMEFEFDLTDYIVKCYCPMELGSTGDRVMAQQMAPSGTPNLVLVLRSRPPLLGLNSAGLEVIHRGKRSRRSVKPSFTAEELQSQERFKKFVKERARQILAAKKDERTAVEQPVIDLKPTTSDSQEHASAAPSVPQSRETPSFAWPTDPESENVTDDVTIANGRIETEEPADQKESRGEGLVGPGPKAPEPEASSGVEGNGLLEGDEDSRAEELEISHEKEGESSAEEPKSSSGEEGEGPAEEPESSSEEDGEGLLYEVDPANDPETSFEVEGEASSRATVPEAAQELETSYEEEGESLLNIDTAATEEPETSMEVDGEGWSTIVSVAESSFYDGLPVTGGNEDETSYGVDSDVEMADAETLAGMAVPRPLFDLCWDSSNSQETILPLEVAATLSSASQEPVSCDETRGWLDVSPALQSDQTVIEAQ</sequence>
<evidence type="ECO:0000313" key="3">
    <source>
        <dbReference type="EMBL" id="GFP56722.1"/>
    </source>
</evidence>
<comment type="caution">
    <text evidence="3">The sequence shown here is derived from an EMBL/GenBank/DDBJ whole genome shotgun (WGS) entry which is preliminary data.</text>
</comment>
<accession>A0A6V8QXH7</accession>